<evidence type="ECO:0000313" key="7">
    <source>
        <dbReference type="EMBL" id="GGJ80056.1"/>
    </source>
</evidence>
<dbReference type="Gene3D" id="1.10.1740.10">
    <property type="match status" value="1"/>
</dbReference>
<dbReference type="SUPFAM" id="SSF88659">
    <property type="entry name" value="Sigma3 and sigma4 domains of RNA polymerase sigma factors"/>
    <property type="match status" value="1"/>
</dbReference>
<evidence type="ECO:0000259" key="6">
    <source>
        <dbReference type="Pfam" id="PF08281"/>
    </source>
</evidence>
<name>A0A8J3F7M7_9ACTN</name>
<dbReference type="InterPro" id="IPR007627">
    <property type="entry name" value="RNA_pol_sigma70_r2"/>
</dbReference>
<dbReference type="InterPro" id="IPR013324">
    <property type="entry name" value="RNA_pol_sigma_r3/r4-like"/>
</dbReference>
<dbReference type="Gene3D" id="1.10.10.10">
    <property type="entry name" value="Winged helix-like DNA-binding domain superfamily/Winged helix DNA-binding domain"/>
    <property type="match status" value="1"/>
</dbReference>
<organism evidence="7 8">
    <name type="scientific">Pilimelia anulata</name>
    <dbReference type="NCBI Taxonomy" id="53371"/>
    <lineage>
        <taxon>Bacteria</taxon>
        <taxon>Bacillati</taxon>
        <taxon>Actinomycetota</taxon>
        <taxon>Actinomycetes</taxon>
        <taxon>Micromonosporales</taxon>
        <taxon>Micromonosporaceae</taxon>
        <taxon>Pilimelia</taxon>
    </lineage>
</organism>
<comment type="similarity">
    <text evidence="1">Belongs to the sigma-70 factor family. ECF subfamily.</text>
</comment>
<dbReference type="GO" id="GO:0003677">
    <property type="term" value="F:DNA binding"/>
    <property type="evidence" value="ECO:0007669"/>
    <property type="project" value="InterPro"/>
</dbReference>
<dbReference type="PANTHER" id="PTHR43133:SF25">
    <property type="entry name" value="RNA POLYMERASE SIGMA FACTOR RFAY-RELATED"/>
    <property type="match status" value="1"/>
</dbReference>
<protein>
    <recommendedName>
        <fullName evidence="9">Sigma factor</fullName>
    </recommendedName>
</protein>
<evidence type="ECO:0000313" key="8">
    <source>
        <dbReference type="Proteomes" id="UP000649739"/>
    </source>
</evidence>
<dbReference type="Pfam" id="PF04542">
    <property type="entry name" value="Sigma70_r2"/>
    <property type="match status" value="1"/>
</dbReference>
<gene>
    <name evidence="7" type="ORF">GCM10010123_07430</name>
</gene>
<keyword evidence="2" id="KW-0805">Transcription regulation</keyword>
<comment type="caution">
    <text evidence="7">The sequence shown here is derived from an EMBL/GenBank/DDBJ whole genome shotgun (WGS) entry which is preliminary data.</text>
</comment>
<proteinExistence type="inferred from homology"/>
<dbReference type="EMBL" id="BMQB01000001">
    <property type="protein sequence ID" value="GGJ80056.1"/>
    <property type="molecule type" value="Genomic_DNA"/>
</dbReference>
<feature type="domain" description="RNA polymerase sigma factor 70 region 4 type 2" evidence="6">
    <location>
        <begin position="102"/>
        <end position="152"/>
    </location>
</feature>
<dbReference type="RefSeq" id="WP_189168547.1">
    <property type="nucleotide sequence ID" value="NZ_BMQB01000001.1"/>
</dbReference>
<keyword evidence="8" id="KW-1185">Reference proteome</keyword>
<evidence type="ECO:0000256" key="3">
    <source>
        <dbReference type="ARBA" id="ARBA00023082"/>
    </source>
</evidence>
<dbReference type="InterPro" id="IPR014284">
    <property type="entry name" value="RNA_pol_sigma-70_dom"/>
</dbReference>
<keyword evidence="4" id="KW-0804">Transcription</keyword>
<dbReference type="InterPro" id="IPR039425">
    <property type="entry name" value="RNA_pol_sigma-70-like"/>
</dbReference>
<dbReference type="Pfam" id="PF08281">
    <property type="entry name" value="Sigma70_r4_2"/>
    <property type="match status" value="1"/>
</dbReference>
<dbReference type="PANTHER" id="PTHR43133">
    <property type="entry name" value="RNA POLYMERASE ECF-TYPE SIGMA FACTO"/>
    <property type="match status" value="1"/>
</dbReference>
<evidence type="ECO:0000256" key="2">
    <source>
        <dbReference type="ARBA" id="ARBA00023015"/>
    </source>
</evidence>
<dbReference type="SUPFAM" id="SSF88946">
    <property type="entry name" value="Sigma2 domain of RNA polymerase sigma factors"/>
    <property type="match status" value="1"/>
</dbReference>
<evidence type="ECO:0000256" key="4">
    <source>
        <dbReference type="ARBA" id="ARBA00023163"/>
    </source>
</evidence>
<dbReference type="AlphaFoldDB" id="A0A8J3F7M7"/>
<feature type="domain" description="RNA polymerase sigma-70 region 2" evidence="5">
    <location>
        <begin position="8"/>
        <end position="73"/>
    </location>
</feature>
<accession>A0A8J3F7M7</accession>
<evidence type="ECO:0008006" key="9">
    <source>
        <dbReference type="Google" id="ProtNLM"/>
    </source>
</evidence>
<evidence type="ECO:0000256" key="1">
    <source>
        <dbReference type="ARBA" id="ARBA00010641"/>
    </source>
</evidence>
<dbReference type="GO" id="GO:0006352">
    <property type="term" value="P:DNA-templated transcription initiation"/>
    <property type="evidence" value="ECO:0007669"/>
    <property type="project" value="InterPro"/>
</dbReference>
<dbReference type="InterPro" id="IPR013249">
    <property type="entry name" value="RNA_pol_sigma70_r4_t2"/>
</dbReference>
<dbReference type="NCBIfam" id="TIGR02937">
    <property type="entry name" value="sigma70-ECF"/>
    <property type="match status" value="1"/>
</dbReference>
<dbReference type="GO" id="GO:0016987">
    <property type="term" value="F:sigma factor activity"/>
    <property type="evidence" value="ECO:0007669"/>
    <property type="project" value="UniProtKB-KW"/>
</dbReference>
<keyword evidence="3" id="KW-0731">Sigma factor</keyword>
<reference evidence="7" key="1">
    <citation type="journal article" date="2014" name="Int. J. Syst. Evol. Microbiol.">
        <title>Complete genome sequence of Corynebacterium casei LMG S-19264T (=DSM 44701T), isolated from a smear-ripened cheese.</title>
        <authorList>
            <consortium name="US DOE Joint Genome Institute (JGI-PGF)"/>
            <person name="Walter F."/>
            <person name="Albersmeier A."/>
            <person name="Kalinowski J."/>
            <person name="Ruckert C."/>
        </authorList>
    </citation>
    <scope>NUCLEOTIDE SEQUENCE</scope>
    <source>
        <strain evidence="7">JCM 3090</strain>
    </source>
</reference>
<dbReference type="InterPro" id="IPR013325">
    <property type="entry name" value="RNA_pol_sigma_r2"/>
</dbReference>
<sequence>MEQRFTSMYRECYADVSRFVRRRATDVDVAEVVSQVFLTAWRRFDDVPEEAPLPWLYAVASRVLANELRGRQRARRLTQRVVAVAPPDQQPDHSGQVVNEVALRAAFDELSERDQEILRLIAWEGLTAAEAAVVLGCGRTAVAMRVRRLRRRFHHLRVSSGVPSADTPTEYAGRKP</sequence>
<evidence type="ECO:0000259" key="5">
    <source>
        <dbReference type="Pfam" id="PF04542"/>
    </source>
</evidence>
<dbReference type="Proteomes" id="UP000649739">
    <property type="component" value="Unassembled WGS sequence"/>
</dbReference>
<reference evidence="7" key="2">
    <citation type="submission" date="2020-09" db="EMBL/GenBank/DDBJ databases">
        <authorList>
            <person name="Sun Q."/>
            <person name="Ohkuma M."/>
        </authorList>
    </citation>
    <scope>NUCLEOTIDE SEQUENCE</scope>
    <source>
        <strain evidence="7">JCM 3090</strain>
    </source>
</reference>
<dbReference type="InterPro" id="IPR036388">
    <property type="entry name" value="WH-like_DNA-bd_sf"/>
</dbReference>